<evidence type="ECO:0000256" key="1">
    <source>
        <dbReference type="SAM" id="MobiDB-lite"/>
    </source>
</evidence>
<protein>
    <submittedName>
        <fullName evidence="2">Uncharacterized protein</fullName>
    </submittedName>
</protein>
<feature type="compositionally biased region" description="Basic residues" evidence="1">
    <location>
        <begin position="59"/>
        <end position="84"/>
    </location>
</feature>
<evidence type="ECO:0000313" key="2">
    <source>
        <dbReference type="EMBL" id="QHT08066.1"/>
    </source>
</evidence>
<sequence length="84" mass="10162">MGSFQYKYIYQLYPDHLIDQDKITFSCNNEPLVTNTNTYHSIIWVSIENEYNDLTGGKKVNKRQRKTRKHQKSRKHKKSRKSRK</sequence>
<name>A0A6C0CT94_9ZZZZ</name>
<reference evidence="2" key="1">
    <citation type="journal article" date="2020" name="Nature">
        <title>Giant virus diversity and host interactions through global metagenomics.</title>
        <authorList>
            <person name="Schulz F."/>
            <person name="Roux S."/>
            <person name="Paez-Espino D."/>
            <person name="Jungbluth S."/>
            <person name="Walsh D.A."/>
            <person name="Denef V.J."/>
            <person name="McMahon K.D."/>
            <person name="Konstantinidis K.T."/>
            <person name="Eloe-Fadrosh E.A."/>
            <person name="Kyrpides N.C."/>
            <person name="Woyke T."/>
        </authorList>
    </citation>
    <scope>NUCLEOTIDE SEQUENCE</scope>
    <source>
        <strain evidence="2">GVMAG-M-3300022752-39</strain>
    </source>
</reference>
<dbReference type="AlphaFoldDB" id="A0A6C0CT94"/>
<organism evidence="2">
    <name type="scientific">viral metagenome</name>
    <dbReference type="NCBI Taxonomy" id="1070528"/>
    <lineage>
        <taxon>unclassified sequences</taxon>
        <taxon>metagenomes</taxon>
        <taxon>organismal metagenomes</taxon>
    </lineage>
</organism>
<feature type="region of interest" description="Disordered" evidence="1">
    <location>
        <begin position="55"/>
        <end position="84"/>
    </location>
</feature>
<accession>A0A6C0CT94</accession>
<dbReference type="EMBL" id="MN739490">
    <property type="protein sequence ID" value="QHT08066.1"/>
    <property type="molecule type" value="Genomic_DNA"/>
</dbReference>
<proteinExistence type="predicted"/>